<dbReference type="InterPro" id="IPR017941">
    <property type="entry name" value="Rieske_2Fe-2S"/>
</dbReference>
<dbReference type="EMBL" id="CP001339">
    <property type="protein sequence ID" value="ACL71217.1"/>
    <property type="molecule type" value="Genomic_DNA"/>
</dbReference>
<keyword evidence="3" id="KW-0408">Iron</keyword>
<dbReference type="GO" id="GO:0051537">
    <property type="term" value="F:2 iron, 2 sulfur cluster binding"/>
    <property type="evidence" value="ECO:0007669"/>
    <property type="project" value="UniProtKB-KW"/>
</dbReference>
<dbReference type="RefSeq" id="WP_012636706.1">
    <property type="nucleotide sequence ID" value="NC_011901.1"/>
</dbReference>
<dbReference type="KEGG" id="tgr:Tgr7_0114"/>
<dbReference type="HOGENOM" id="CLU_055690_4_3_6"/>
<dbReference type="CDD" id="cd03467">
    <property type="entry name" value="Rieske"/>
    <property type="match status" value="1"/>
</dbReference>
<dbReference type="AlphaFoldDB" id="B8GTF7"/>
<dbReference type="OrthoDB" id="9794779at2"/>
<evidence type="ECO:0000256" key="3">
    <source>
        <dbReference type="ARBA" id="ARBA00023004"/>
    </source>
</evidence>
<dbReference type="PROSITE" id="PS51296">
    <property type="entry name" value="RIESKE"/>
    <property type="match status" value="1"/>
</dbReference>
<name>B8GTF7_THISH</name>
<proteinExistence type="predicted"/>
<evidence type="ECO:0000256" key="2">
    <source>
        <dbReference type="ARBA" id="ARBA00022723"/>
    </source>
</evidence>
<evidence type="ECO:0000256" key="4">
    <source>
        <dbReference type="ARBA" id="ARBA00023014"/>
    </source>
</evidence>
<dbReference type="STRING" id="396588.Tgr7_0114"/>
<evidence type="ECO:0000256" key="1">
    <source>
        <dbReference type="ARBA" id="ARBA00022714"/>
    </source>
</evidence>
<accession>B8GTF7</accession>
<dbReference type="GO" id="GO:0046872">
    <property type="term" value="F:metal ion binding"/>
    <property type="evidence" value="ECO:0007669"/>
    <property type="project" value="UniProtKB-KW"/>
</dbReference>
<dbReference type="Pfam" id="PF00355">
    <property type="entry name" value="Rieske"/>
    <property type="match status" value="1"/>
</dbReference>
<dbReference type="PANTHER" id="PTHR40261:SF1">
    <property type="entry name" value="RIESKE DOMAIN-CONTAINING PROTEIN"/>
    <property type="match status" value="1"/>
</dbReference>
<keyword evidence="2" id="KW-0479">Metal-binding</keyword>
<sequence length="108" mass="11634">MKPLCHLKDLEATGALGLTVDLGEGPVGIFVVRQGGTVRAYHNRCPHRGTPLEWQDHQFLDDEGALIVCATHGALFRIEDGLCVAGPCKRQSLTPVPVRVEGQAVLLP</sequence>
<feature type="domain" description="Rieske" evidence="5">
    <location>
        <begin position="2"/>
        <end position="107"/>
    </location>
</feature>
<evidence type="ECO:0000313" key="6">
    <source>
        <dbReference type="EMBL" id="ACL71217.1"/>
    </source>
</evidence>
<reference evidence="6 7" key="1">
    <citation type="journal article" date="2011" name="Stand. Genomic Sci.">
        <title>Complete genome sequence of 'Thioalkalivibrio sulfidophilus' HL-EbGr7.</title>
        <authorList>
            <person name="Muyzer G."/>
            <person name="Sorokin D.Y."/>
            <person name="Mavromatis K."/>
            <person name="Lapidus A."/>
            <person name="Clum A."/>
            <person name="Ivanova N."/>
            <person name="Pati A."/>
            <person name="d'Haeseleer P."/>
            <person name="Woyke T."/>
            <person name="Kyrpides N.C."/>
        </authorList>
    </citation>
    <scope>NUCLEOTIDE SEQUENCE [LARGE SCALE GENOMIC DNA]</scope>
    <source>
        <strain evidence="6 7">HL-EbGR7</strain>
    </source>
</reference>
<keyword evidence="7" id="KW-1185">Reference proteome</keyword>
<organism evidence="6 7">
    <name type="scientific">Thioalkalivibrio sulfidiphilus (strain HL-EbGR7)</name>
    <dbReference type="NCBI Taxonomy" id="396588"/>
    <lineage>
        <taxon>Bacteria</taxon>
        <taxon>Pseudomonadati</taxon>
        <taxon>Pseudomonadota</taxon>
        <taxon>Gammaproteobacteria</taxon>
        <taxon>Chromatiales</taxon>
        <taxon>Ectothiorhodospiraceae</taxon>
        <taxon>Thioalkalivibrio</taxon>
    </lineage>
</organism>
<keyword evidence="1" id="KW-0001">2Fe-2S</keyword>
<dbReference type="SUPFAM" id="SSF50022">
    <property type="entry name" value="ISP domain"/>
    <property type="match status" value="1"/>
</dbReference>
<keyword evidence="4" id="KW-0411">Iron-sulfur</keyword>
<protein>
    <submittedName>
        <fullName evidence="6">Rieske (2Fe-2S) domain protein</fullName>
    </submittedName>
</protein>
<dbReference type="eggNOG" id="COG2146">
    <property type="taxonomic scope" value="Bacteria"/>
</dbReference>
<evidence type="ECO:0000259" key="5">
    <source>
        <dbReference type="PROSITE" id="PS51296"/>
    </source>
</evidence>
<dbReference type="Gene3D" id="2.102.10.10">
    <property type="entry name" value="Rieske [2Fe-2S] iron-sulphur domain"/>
    <property type="match status" value="1"/>
</dbReference>
<dbReference type="Proteomes" id="UP000002383">
    <property type="component" value="Chromosome"/>
</dbReference>
<dbReference type="PANTHER" id="PTHR40261">
    <property type="match status" value="1"/>
</dbReference>
<gene>
    <name evidence="6" type="ordered locus">Tgr7_0114</name>
</gene>
<dbReference type="InterPro" id="IPR036922">
    <property type="entry name" value="Rieske_2Fe-2S_sf"/>
</dbReference>
<evidence type="ECO:0000313" key="7">
    <source>
        <dbReference type="Proteomes" id="UP000002383"/>
    </source>
</evidence>